<dbReference type="InterPro" id="IPR050397">
    <property type="entry name" value="Env_Response_Regulators"/>
</dbReference>
<gene>
    <name evidence="6" type="ORF">H0P51_18190</name>
</gene>
<sequence length="244" mass="25692">MNTDPCEAIKSAPMFDGLDQANVDLLAAQCCTVLLCAGQVLFRRGTPSTGFYLVRDGQMQLSVSNSEGGVKVLEILGPGSAFGHAVMFLREPYPVDATALADTELVFVPATAVDQVLDSDPAMARIMLASMARRLQSKVQDIAMLSLQSATQRIIAYMLGAVGAGSNNLAGGTDSPLMPDDGPACVELPVLKQVLASRLGMTPETFSRAIRTLATEGLIRVDGSAVQIPDVNALDAYARSQSTL</sequence>
<dbReference type="InterPro" id="IPR014710">
    <property type="entry name" value="RmlC-like_jellyroll"/>
</dbReference>
<dbReference type="SUPFAM" id="SSF51206">
    <property type="entry name" value="cAMP-binding domain-like"/>
    <property type="match status" value="1"/>
</dbReference>
<evidence type="ECO:0000256" key="1">
    <source>
        <dbReference type="ARBA" id="ARBA00023015"/>
    </source>
</evidence>
<dbReference type="SMART" id="SM00419">
    <property type="entry name" value="HTH_CRP"/>
    <property type="match status" value="1"/>
</dbReference>
<evidence type="ECO:0000313" key="6">
    <source>
        <dbReference type="EMBL" id="QLL05743.1"/>
    </source>
</evidence>
<organism evidence="6 7">
    <name type="scientific">Mycobacterium vicinigordonae</name>
    <dbReference type="NCBI Taxonomy" id="1719132"/>
    <lineage>
        <taxon>Bacteria</taxon>
        <taxon>Bacillati</taxon>
        <taxon>Actinomycetota</taxon>
        <taxon>Actinomycetes</taxon>
        <taxon>Mycobacteriales</taxon>
        <taxon>Mycobacteriaceae</taxon>
        <taxon>Mycobacterium</taxon>
    </lineage>
</organism>
<dbReference type="PROSITE" id="PS50042">
    <property type="entry name" value="CNMP_BINDING_3"/>
    <property type="match status" value="1"/>
</dbReference>
<accession>A0A7D6E2X7</accession>
<keyword evidence="2" id="KW-0238">DNA-binding</keyword>
<reference evidence="7" key="1">
    <citation type="submission" date="2020-07" db="EMBL/GenBank/DDBJ databases">
        <title>Description of Mycobacterium gordonae subsp. intergordonae subsp.nov. and Mycobacterium gordonae subsp. gordonae subsp. nov.</title>
        <authorList>
            <person name="Yu X."/>
        </authorList>
    </citation>
    <scope>NUCLEOTIDE SEQUENCE [LARGE SCALE GENOMIC DNA]</scope>
    <source>
        <strain evidence="7">24</strain>
    </source>
</reference>
<reference evidence="6 7" key="2">
    <citation type="submission" date="2020-07" db="EMBL/GenBank/DDBJ databases">
        <authorList>
            <person name="Yu X."/>
        </authorList>
    </citation>
    <scope>NUCLEOTIDE SEQUENCE [LARGE SCALE GENOMIC DNA]</scope>
    <source>
        <strain evidence="7">24</strain>
    </source>
</reference>
<dbReference type="GO" id="GO:0003677">
    <property type="term" value="F:DNA binding"/>
    <property type="evidence" value="ECO:0007669"/>
    <property type="project" value="UniProtKB-KW"/>
</dbReference>
<keyword evidence="1" id="KW-0805">Transcription regulation</keyword>
<dbReference type="InterPro" id="IPR036388">
    <property type="entry name" value="WH-like_DNA-bd_sf"/>
</dbReference>
<reference evidence="7" key="3">
    <citation type="submission" date="2023-07" db="EMBL/GenBank/DDBJ databases">
        <title>Description of Mycobacterium gordonae subsp. intergordonae subsp.nov. and Mycobacterium gordonae subsp. gordonae subsp. nov.</title>
        <authorList>
            <person name="Huang H."/>
        </authorList>
    </citation>
    <scope>NUCLEOTIDE SEQUENCE [LARGE SCALE GENOMIC DNA]</scope>
    <source>
        <strain evidence="7">24</strain>
    </source>
</reference>
<dbReference type="Pfam" id="PF00027">
    <property type="entry name" value="cNMP_binding"/>
    <property type="match status" value="1"/>
</dbReference>
<dbReference type="AlphaFoldDB" id="A0A7D6E2X7"/>
<dbReference type="InterPro" id="IPR000595">
    <property type="entry name" value="cNMP-bd_dom"/>
</dbReference>
<dbReference type="PROSITE" id="PS51063">
    <property type="entry name" value="HTH_CRP_2"/>
    <property type="match status" value="1"/>
</dbReference>
<dbReference type="GO" id="GO:0003700">
    <property type="term" value="F:DNA-binding transcription factor activity"/>
    <property type="evidence" value="ECO:0007669"/>
    <property type="project" value="TreeGrafter"/>
</dbReference>
<keyword evidence="3" id="KW-0804">Transcription</keyword>
<feature type="domain" description="HTH crp-type" evidence="5">
    <location>
        <begin position="148"/>
        <end position="232"/>
    </location>
</feature>
<evidence type="ECO:0000313" key="7">
    <source>
        <dbReference type="Proteomes" id="UP000510682"/>
    </source>
</evidence>
<dbReference type="GO" id="GO:0005829">
    <property type="term" value="C:cytosol"/>
    <property type="evidence" value="ECO:0007669"/>
    <property type="project" value="TreeGrafter"/>
</dbReference>
<dbReference type="InterPro" id="IPR012318">
    <property type="entry name" value="HTH_CRP"/>
</dbReference>
<feature type="domain" description="Cyclic nucleotide-binding" evidence="4">
    <location>
        <begin position="14"/>
        <end position="134"/>
    </location>
</feature>
<dbReference type="PANTHER" id="PTHR24567:SF74">
    <property type="entry name" value="HTH-TYPE TRANSCRIPTIONAL REGULATOR ARCR"/>
    <property type="match status" value="1"/>
</dbReference>
<evidence type="ECO:0000259" key="4">
    <source>
        <dbReference type="PROSITE" id="PS50042"/>
    </source>
</evidence>
<dbReference type="InterPro" id="IPR036390">
    <property type="entry name" value="WH_DNA-bd_sf"/>
</dbReference>
<keyword evidence="7" id="KW-1185">Reference proteome</keyword>
<evidence type="ECO:0000256" key="3">
    <source>
        <dbReference type="ARBA" id="ARBA00023163"/>
    </source>
</evidence>
<name>A0A7D6E2X7_9MYCO</name>
<dbReference type="CDD" id="cd00038">
    <property type="entry name" value="CAP_ED"/>
    <property type="match status" value="1"/>
</dbReference>
<protein>
    <submittedName>
        <fullName evidence="6">Crp/Fnr family transcriptional regulator</fullName>
    </submittedName>
</protein>
<dbReference type="SMART" id="SM00100">
    <property type="entry name" value="cNMP"/>
    <property type="match status" value="1"/>
</dbReference>
<dbReference type="Gene3D" id="2.60.120.10">
    <property type="entry name" value="Jelly Rolls"/>
    <property type="match status" value="1"/>
</dbReference>
<proteinExistence type="predicted"/>
<dbReference type="Pfam" id="PF13545">
    <property type="entry name" value="HTH_Crp_2"/>
    <property type="match status" value="1"/>
</dbReference>
<evidence type="ECO:0000256" key="2">
    <source>
        <dbReference type="ARBA" id="ARBA00023125"/>
    </source>
</evidence>
<dbReference type="RefSeq" id="WP_180914210.1">
    <property type="nucleotide sequence ID" value="NZ_CP059165.1"/>
</dbReference>
<dbReference type="InterPro" id="IPR018490">
    <property type="entry name" value="cNMP-bd_dom_sf"/>
</dbReference>
<dbReference type="Proteomes" id="UP000510682">
    <property type="component" value="Chromosome"/>
</dbReference>
<dbReference type="SUPFAM" id="SSF46785">
    <property type="entry name" value="Winged helix' DNA-binding domain"/>
    <property type="match status" value="1"/>
</dbReference>
<dbReference type="EMBL" id="CP059165">
    <property type="protein sequence ID" value="QLL05743.1"/>
    <property type="molecule type" value="Genomic_DNA"/>
</dbReference>
<evidence type="ECO:0000259" key="5">
    <source>
        <dbReference type="PROSITE" id="PS51063"/>
    </source>
</evidence>
<dbReference type="Gene3D" id="1.10.10.10">
    <property type="entry name" value="Winged helix-like DNA-binding domain superfamily/Winged helix DNA-binding domain"/>
    <property type="match status" value="1"/>
</dbReference>
<dbReference type="KEGG" id="mgor:H0P51_18190"/>
<dbReference type="PANTHER" id="PTHR24567">
    <property type="entry name" value="CRP FAMILY TRANSCRIPTIONAL REGULATORY PROTEIN"/>
    <property type="match status" value="1"/>
</dbReference>